<gene>
    <name evidence="7" type="ORF">BXYJ_LOCUS702</name>
</gene>
<evidence type="ECO:0000313" key="9">
    <source>
        <dbReference type="Proteomes" id="UP000659654"/>
    </source>
</evidence>
<dbReference type="Pfam" id="PF02207">
    <property type="entry name" value="zf-UBR"/>
    <property type="match status" value="1"/>
</dbReference>
<proteinExistence type="predicted"/>
<dbReference type="GO" id="GO:0061630">
    <property type="term" value="F:ubiquitin protein ligase activity"/>
    <property type="evidence" value="ECO:0007669"/>
    <property type="project" value="InterPro"/>
</dbReference>
<evidence type="ECO:0000256" key="1">
    <source>
        <dbReference type="ARBA" id="ARBA00022723"/>
    </source>
</evidence>
<feature type="domain" description="UBR-type" evidence="6">
    <location>
        <begin position="43"/>
        <end position="116"/>
    </location>
</feature>
<dbReference type="CDD" id="cd15542">
    <property type="entry name" value="PHD_UBR7"/>
    <property type="match status" value="1"/>
</dbReference>
<feature type="compositionally biased region" description="Polar residues" evidence="5">
    <location>
        <begin position="211"/>
        <end position="225"/>
    </location>
</feature>
<dbReference type="OrthoDB" id="10262564at2759"/>
<evidence type="ECO:0000313" key="8">
    <source>
        <dbReference type="Proteomes" id="UP000095284"/>
    </source>
</evidence>
<evidence type="ECO:0000259" key="6">
    <source>
        <dbReference type="PROSITE" id="PS51157"/>
    </source>
</evidence>
<dbReference type="Proteomes" id="UP000582659">
    <property type="component" value="Unassembled WGS sequence"/>
</dbReference>
<dbReference type="InterPro" id="IPR040204">
    <property type="entry name" value="UBR7"/>
</dbReference>
<dbReference type="eggNOG" id="KOG2752">
    <property type="taxonomic scope" value="Eukaryota"/>
</dbReference>
<keyword evidence="3" id="KW-0862">Zinc</keyword>
<dbReference type="PANTHER" id="PTHR13513:SF9">
    <property type="entry name" value="E3 UBIQUITIN-PROTEIN LIGASE UBR7-RELATED"/>
    <property type="match status" value="1"/>
</dbReference>
<keyword evidence="1" id="KW-0479">Metal-binding</keyword>
<dbReference type="PANTHER" id="PTHR13513">
    <property type="entry name" value="E3 UBIQUITIN-PROTEIN LIGASE UBR7"/>
    <property type="match status" value="1"/>
</dbReference>
<reference evidence="10" key="1">
    <citation type="submission" date="2016-11" db="UniProtKB">
        <authorList>
            <consortium name="WormBaseParasite"/>
        </authorList>
    </citation>
    <scope>IDENTIFICATION</scope>
</reference>
<dbReference type="SUPFAM" id="SSF57903">
    <property type="entry name" value="FYVE/PHD zinc finger"/>
    <property type="match status" value="1"/>
</dbReference>
<sequence>MAEDSGPVDNFNEDGEDVVTLGQLKDAIEQNESERVMNGPKSMVCTYPENYVPRQSIFSCVTCQEESEGELAGICFACSENCHAGHEVLQLYTKRNFCCDCGNSKFKNNKCTLFDGKIPKNRRNKYNHNFKGLYCTCDKPYPPAPDDPMFKAEMFQCCICEDWFHGEHIGIPDDVYQDLEQELVCNSCSNQYPWLIVYKAVLDKKLAEVANVTQETSPTTSQEPQPATEKQEPPKEEVQTPEFNGCTLENPEFKSSPNSNGFVFPSIEWRKLLCKCEKCKRMYEDLDIEYLLDENDSALRYVEGNWKAMEDKDGDIFNEIAQTTSHEVALTLKNGVANLSSKLKEFLDKSDPGKVITKEDIENFFDGVNAKKFKPNEDL</sequence>
<dbReference type="InterPro" id="IPR011011">
    <property type="entry name" value="Znf_FYVE_PHD"/>
</dbReference>
<evidence type="ECO:0000313" key="7">
    <source>
        <dbReference type="EMBL" id="CAD5208466.1"/>
    </source>
</evidence>
<dbReference type="SMART" id="SM00396">
    <property type="entry name" value="ZnF_UBR1"/>
    <property type="match status" value="1"/>
</dbReference>
<evidence type="ECO:0000256" key="5">
    <source>
        <dbReference type="SAM" id="MobiDB-lite"/>
    </source>
</evidence>
<dbReference type="CDD" id="cd19677">
    <property type="entry name" value="UBR-box_UBR7"/>
    <property type="match status" value="1"/>
</dbReference>
<protein>
    <submittedName>
        <fullName evidence="7">(pine wood nematode) hypothetical protein</fullName>
    </submittedName>
    <submittedName>
        <fullName evidence="10">UBR-type domain-containing protein</fullName>
    </submittedName>
</protein>
<dbReference type="InterPro" id="IPR047506">
    <property type="entry name" value="UBR7-like_UBR-box"/>
</dbReference>
<keyword evidence="9" id="KW-1185">Reference proteome</keyword>
<dbReference type="InterPro" id="IPR013083">
    <property type="entry name" value="Znf_RING/FYVE/PHD"/>
</dbReference>
<evidence type="ECO:0000256" key="2">
    <source>
        <dbReference type="ARBA" id="ARBA00022771"/>
    </source>
</evidence>
<dbReference type="SMR" id="A0A1I7S1E9"/>
<dbReference type="WBParaSite" id="BXY_0682400.1">
    <property type="protein sequence ID" value="BXY_0682400.1"/>
    <property type="gene ID" value="BXY_0682400"/>
</dbReference>
<dbReference type="EMBL" id="CAJFCV020000001">
    <property type="protein sequence ID" value="CAG9081609.1"/>
    <property type="molecule type" value="Genomic_DNA"/>
</dbReference>
<name>A0A1I7S1E9_BURXY</name>
<keyword evidence="2" id="KW-0863">Zinc-finger</keyword>
<dbReference type="Proteomes" id="UP000659654">
    <property type="component" value="Unassembled WGS sequence"/>
</dbReference>
<feature type="region of interest" description="Disordered" evidence="5">
    <location>
        <begin position="211"/>
        <end position="243"/>
    </location>
</feature>
<dbReference type="InterPro" id="IPR003126">
    <property type="entry name" value="Znf_UBR"/>
</dbReference>
<evidence type="ECO:0000313" key="10">
    <source>
        <dbReference type="WBParaSite" id="BXY_0682400.1"/>
    </source>
</evidence>
<organism evidence="8 10">
    <name type="scientific">Bursaphelenchus xylophilus</name>
    <name type="common">Pinewood nematode worm</name>
    <name type="synonym">Aphelenchoides xylophilus</name>
    <dbReference type="NCBI Taxonomy" id="6326"/>
    <lineage>
        <taxon>Eukaryota</taxon>
        <taxon>Metazoa</taxon>
        <taxon>Ecdysozoa</taxon>
        <taxon>Nematoda</taxon>
        <taxon>Chromadorea</taxon>
        <taxon>Rhabditida</taxon>
        <taxon>Tylenchina</taxon>
        <taxon>Tylenchomorpha</taxon>
        <taxon>Aphelenchoidea</taxon>
        <taxon>Aphelenchoididae</taxon>
        <taxon>Bursaphelenchus</taxon>
    </lineage>
</organism>
<accession>A0A1I7S1E9</accession>
<dbReference type="Proteomes" id="UP000095284">
    <property type="component" value="Unplaced"/>
</dbReference>
<feature type="zinc finger region" description="UBR-type" evidence="4">
    <location>
        <begin position="43"/>
        <end position="116"/>
    </location>
</feature>
<dbReference type="GO" id="GO:0005737">
    <property type="term" value="C:cytoplasm"/>
    <property type="evidence" value="ECO:0007669"/>
    <property type="project" value="TreeGrafter"/>
</dbReference>
<dbReference type="EMBL" id="CAJFDI010000001">
    <property type="protein sequence ID" value="CAD5208466.1"/>
    <property type="molecule type" value="Genomic_DNA"/>
</dbReference>
<evidence type="ECO:0000256" key="3">
    <source>
        <dbReference type="ARBA" id="ARBA00022833"/>
    </source>
</evidence>
<feature type="compositionally biased region" description="Basic and acidic residues" evidence="5">
    <location>
        <begin position="229"/>
        <end position="238"/>
    </location>
</feature>
<evidence type="ECO:0000256" key="4">
    <source>
        <dbReference type="PROSITE-ProRule" id="PRU00508"/>
    </source>
</evidence>
<dbReference type="PROSITE" id="PS51157">
    <property type="entry name" value="ZF_UBR"/>
    <property type="match status" value="1"/>
</dbReference>
<dbReference type="AlphaFoldDB" id="A0A1I7S1E9"/>
<dbReference type="Gene3D" id="3.30.40.10">
    <property type="entry name" value="Zinc/RING finger domain, C3HC4 (zinc finger)"/>
    <property type="match status" value="1"/>
</dbReference>
<reference evidence="7" key="2">
    <citation type="submission" date="2020-09" db="EMBL/GenBank/DDBJ databases">
        <authorList>
            <person name="Kikuchi T."/>
        </authorList>
    </citation>
    <scope>NUCLEOTIDE SEQUENCE</scope>
    <source>
        <strain evidence="7">Ka4C1</strain>
    </source>
</reference>
<dbReference type="GO" id="GO:0008270">
    <property type="term" value="F:zinc ion binding"/>
    <property type="evidence" value="ECO:0007669"/>
    <property type="project" value="UniProtKB-KW"/>
</dbReference>